<evidence type="ECO:0000313" key="3">
    <source>
        <dbReference type="WBParaSite" id="HPLM_0000349701-mRNA-1"/>
    </source>
</evidence>
<reference evidence="3" key="1">
    <citation type="submission" date="2017-02" db="UniProtKB">
        <authorList>
            <consortium name="WormBaseParasite"/>
        </authorList>
    </citation>
    <scope>IDENTIFICATION</scope>
</reference>
<protein>
    <submittedName>
        <fullName evidence="1 3">Uncharacterized protein</fullName>
    </submittedName>
</protein>
<dbReference type="WBParaSite" id="HPLM_0000349701-mRNA-1">
    <property type="protein sequence ID" value="HPLM_0000349701-mRNA-1"/>
    <property type="gene ID" value="HPLM_0000349701"/>
</dbReference>
<gene>
    <name evidence="1" type="ORF">HPLM_LOCUS3489</name>
</gene>
<proteinExistence type="predicted"/>
<evidence type="ECO:0000313" key="2">
    <source>
        <dbReference type="Proteomes" id="UP000268014"/>
    </source>
</evidence>
<accession>A0A0N4W1H8</accession>
<evidence type="ECO:0000313" key="1">
    <source>
        <dbReference type="EMBL" id="VDO21018.1"/>
    </source>
</evidence>
<dbReference type="OrthoDB" id="5871589at2759"/>
<organism evidence="3">
    <name type="scientific">Haemonchus placei</name>
    <name type="common">Barber's pole worm</name>
    <dbReference type="NCBI Taxonomy" id="6290"/>
    <lineage>
        <taxon>Eukaryota</taxon>
        <taxon>Metazoa</taxon>
        <taxon>Ecdysozoa</taxon>
        <taxon>Nematoda</taxon>
        <taxon>Chromadorea</taxon>
        <taxon>Rhabditida</taxon>
        <taxon>Rhabditina</taxon>
        <taxon>Rhabditomorpha</taxon>
        <taxon>Strongyloidea</taxon>
        <taxon>Trichostrongylidae</taxon>
        <taxon>Haemonchus</taxon>
    </lineage>
</organism>
<name>A0A0N4W1H8_HAEPC</name>
<dbReference type="Proteomes" id="UP000268014">
    <property type="component" value="Unassembled WGS sequence"/>
</dbReference>
<dbReference type="EMBL" id="UZAF01016123">
    <property type="protein sequence ID" value="VDO21018.1"/>
    <property type="molecule type" value="Genomic_DNA"/>
</dbReference>
<dbReference type="AlphaFoldDB" id="A0A0N4W1H8"/>
<reference evidence="1 2" key="2">
    <citation type="submission" date="2018-11" db="EMBL/GenBank/DDBJ databases">
        <authorList>
            <consortium name="Pathogen Informatics"/>
        </authorList>
    </citation>
    <scope>NUCLEOTIDE SEQUENCE [LARGE SCALE GENOMIC DNA]</scope>
    <source>
        <strain evidence="1 2">MHpl1</strain>
    </source>
</reference>
<keyword evidence="2" id="KW-1185">Reference proteome</keyword>
<sequence length="71" mass="8273">MEYNHKGEKRLASTRRAMGRAMCGVTLMHRNPAREIRWRTGVKDVIENIYDSKKRWTGNVARLNDNLGRSV</sequence>